<dbReference type="AlphaFoldDB" id="A0A1X7DU40"/>
<feature type="binding site" evidence="6">
    <location>
        <position position="152"/>
    </location>
    <ligand>
        <name>FMN</name>
        <dbReference type="ChEBI" id="CHEBI:58210"/>
    </ligand>
</feature>
<keyword evidence="3" id="KW-0560">Oxidoreductase</keyword>
<dbReference type="GO" id="GO:0004497">
    <property type="term" value="F:monooxygenase activity"/>
    <property type="evidence" value="ECO:0007669"/>
    <property type="project" value="UniProtKB-KW"/>
</dbReference>
<dbReference type="STRING" id="464029.SAMN02982989_5879"/>
<evidence type="ECO:0000256" key="4">
    <source>
        <dbReference type="ARBA" id="ARBA00023033"/>
    </source>
</evidence>
<dbReference type="Proteomes" id="UP000192903">
    <property type="component" value="Unassembled WGS sequence"/>
</dbReference>
<evidence type="ECO:0000313" key="8">
    <source>
        <dbReference type="EMBL" id="SMF21678.1"/>
    </source>
</evidence>
<name>A0A1X7DU40_9HYPH</name>
<feature type="binding site" evidence="6">
    <location>
        <position position="98"/>
    </location>
    <ligand>
        <name>FMN</name>
        <dbReference type="ChEBI" id="CHEBI:58210"/>
    </ligand>
</feature>
<reference evidence="9" key="1">
    <citation type="submission" date="2017-04" db="EMBL/GenBank/DDBJ databases">
        <authorList>
            <person name="Varghese N."/>
            <person name="Submissions S."/>
        </authorList>
    </citation>
    <scope>NUCLEOTIDE SEQUENCE [LARGE SCALE GENOMIC DNA]</scope>
    <source>
        <strain evidence="9">B4P</strain>
    </source>
</reference>
<dbReference type="RefSeq" id="WP_085421236.1">
    <property type="nucleotide sequence ID" value="NZ_FXAF01000003.1"/>
</dbReference>
<evidence type="ECO:0000256" key="2">
    <source>
        <dbReference type="ARBA" id="ARBA00022643"/>
    </source>
</evidence>
<dbReference type="SUPFAM" id="SSF51679">
    <property type="entry name" value="Bacterial luciferase-like"/>
    <property type="match status" value="1"/>
</dbReference>
<keyword evidence="2 6" id="KW-0288">FMN</keyword>
<dbReference type="CDD" id="cd01095">
    <property type="entry name" value="Nitrilotriacetate_monoxgenase"/>
    <property type="match status" value="1"/>
</dbReference>
<dbReference type="PANTHER" id="PTHR30011">
    <property type="entry name" value="ALKANESULFONATE MONOOXYGENASE-RELATED"/>
    <property type="match status" value="1"/>
</dbReference>
<evidence type="ECO:0000256" key="3">
    <source>
        <dbReference type="ARBA" id="ARBA00023002"/>
    </source>
</evidence>
<dbReference type="PANTHER" id="PTHR30011:SF16">
    <property type="entry name" value="C2H2 FINGER DOMAIN TRANSCRIPTION FACTOR (EUROFUNG)-RELATED"/>
    <property type="match status" value="1"/>
</dbReference>
<dbReference type="InterPro" id="IPR051260">
    <property type="entry name" value="Diverse_substr_monoxygenases"/>
</dbReference>
<keyword evidence="1 6" id="KW-0285">Flavoprotein</keyword>
<dbReference type="EMBL" id="FXAF01000003">
    <property type="protein sequence ID" value="SMF21678.1"/>
    <property type="molecule type" value="Genomic_DNA"/>
</dbReference>
<dbReference type="Pfam" id="PF00296">
    <property type="entry name" value="Bac_luciferase"/>
    <property type="match status" value="1"/>
</dbReference>
<dbReference type="NCBIfam" id="TIGR03860">
    <property type="entry name" value="FMN_nitrolo"/>
    <property type="match status" value="1"/>
</dbReference>
<dbReference type="InterPro" id="IPR036661">
    <property type="entry name" value="Luciferase-like_sf"/>
</dbReference>
<dbReference type="OrthoDB" id="9779442at2"/>
<dbReference type="InterPro" id="IPR011251">
    <property type="entry name" value="Luciferase-like_dom"/>
</dbReference>
<organism evidence="8 9">
    <name type="scientific">Xaviernesmea oryzae</name>
    <dbReference type="NCBI Taxonomy" id="464029"/>
    <lineage>
        <taxon>Bacteria</taxon>
        <taxon>Pseudomonadati</taxon>
        <taxon>Pseudomonadota</taxon>
        <taxon>Alphaproteobacteria</taxon>
        <taxon>Hyphomicrobiales</taxon>
        <taxon>Rhizobiaceae</taxon>
        <taxon>Rhizobium/Agrobacterium group</taxon>
        <taxon>Xaviernesmea</taxon>
    </lineage>
</organism>
<feature type="binding site" evidence="6">
    <location>
        <position position="223"/>
    </location>
    <ligand>
        <name>FMN</name>
        <dbReference type="ChEBI" id="CHEBI:58210"/>
    </ligand>
</feature>
<evidence type="ECO:0000256" key="1">
    <source>
        <dbReference type="ARBA" id="ARBA00022630"/>
    </source>
</evidence>
<evidence type="ECO:0000256" key="6">
    <source>
        <dbReference type="PIRSR" id="PIRSR000337-1"/>
    </source>
</evidence>
<keyword evidence="4 8" id="KW-0503">Monooxygenase</keyword>
<keyword evidence="9" id="KW-1185">Reference proteome</keyword>
<evidence type="ECO:0000256" key="5">
    <source>
        <dbReference type="ARBA" id="ARBA00033748"/>
    </source>
</evidence>
<protein>
    <submittedName>
        <fullName evidence="8">Luciferase-like monooxygenase</fullName>
    </submittedName>
</protein>
<feature type="domain" description="Luciferase-like" evidence="7">
    <location>
        <begin position="25"/>
        <end position="377"/>
    </location>
</feature>
<sequence>MPKSLHLTAFMRPVSLHTGAWRYPGAYPDANFNFAHIRSFAQKLERAKFDAFFMADHLAVLNMPVEALKRSHTVTSFEPFTLLSALAAVTERIGLAATASTTFDEPYHIARRFASLDHISNGRAAWNIVTTSNPDAARNFGLDEHVEHGERYKRAREFYDVVTGLWDSFADDAFVRDQESGIYFDPGKMHVLDHKGEELSVRGPLNIARPIQGWPVIVQAGQSEPGRQLAAETAEVVFCSPRDLSAGKALYADIKGRMAAIGRNREHLKILPAAFIVIGDTVEEAKAKRAKLDSLVHYDSAIASLSIALGHDASGFDPDQPLPDIPETNASKSGRAGVLRLAEQEKLTVRQLAQRYGGYSGLAFVGTPQTVADEMQSWLGEEASDGFTVVFPYLPQGLDDVAERLIPELQRRGIFRRDYEGTTLREHLGLPRPANRFFT</sequence>
<accession>A0A1X7DU40</accession>
<dbReference type="InterPro" id="IPR016215">
    <property type="entry name" value="NTA_MOA"/>
</dbReference>
<feature type="binding site" evidence="6">
    <location>
        <position position="148"/>
    </location>
    <ligand>
        <name>FMN</name>
        <dbReference type="ChEBI" id="CHEBI:58210"/>
    </ligand>
</feature>
<dbReference type="Gene3D" id="3.20.20.30">
    <property type="entry name" value="Luciferase-like domain"/>
    <property type="match status" value="1"/>
</dbReference>
<feature type="binding site" evidence="6">
    <location>
        <position position="56"/>
    </location>
    <ligand>
        <name>FMN</name>
        <dbReference type="ChEBI" id="CHEBI:58210"/>
    </ligand>
</feature>
<comment type="similarity">
    <text evidence="5">Belongs to the NtaA/SnaA/DszA monooxygenase family.</text>
</comment>
<dbReference type="PIRSF" id="PIRSF000337">
    <property type="entry name" value="NTA_MOA"/>
    <property type="match status" value="1"/>
</dbReference>
<evidence type="ECO:0000259" key="7">
    <source>
        <dbReference type="Pfam" id="PF00296"/>
    </source>
</evidence>
<proteinExistence type="inferred from homology"/>
<dbReference type="GO" id="GO:0016705">
    <property type="term" value="F:oxidoreductase activity, acting on paired donors, with incorporation or reduction of molecular oxygen"/>
    <property type="evidence" value="ECO:0007669"/>
    <property type="project" value="InterPro"/>
</dbReference>
<evidence type="ECO:0000313" key="9">
    <source>
        <dbReference type="Proteomes" id="UP000192903"/>
    </source>
</evidence>
<gene>
    <name evidence="8" type="ORF">SAMN02982989_5879</name>
</gene>